<evidence type="ECO:0000259" key="1">
    <source>
        <dbReference type="Pfam" id="PF13439"/>
    </source>
</evidence>
<dbReference type="AlphaFoldDB" id="A0A6I4TSJ0"/>
<reference evidence="2 3" key="1">
    <citation type="submission" date="2019-12" db="EMBL/GenBank/DDBJ databases">
        <title>Genomic-based taxomic classification of the family Erythrobacteraceae.</title>
        <authorList>
            <person name="Xu L."/>
        </authorList>
    </citation>
    <scope>NUCLEOTIDE SEQUENCE [LARGE SCALE GENOMIC DNA]</scope>
    <source>
        <strain evidence="2 3">S36</strain>
    </source>
</reference>
<evidence type="ECO:0000313" key="2">
    <source>
        <dbReference type="EMBL" id="MXO99105.1"/>
    </source>
</evidence>
<dbReference type="OrthoDB" id="9806708at2"/>
<dbReference type="Pfam" id="PF13439">
    <property type="entry name" value="Glyco_transf_4"/>
    <property type="match status" value="1"/>
</dbReference>
<accession>A0A6I4TSJ0</accession>
<dbReference type="InterPro" id="IPR028098">
    <property type="entry name" value="Glyco_trans_4-like_N"/>
</dbReference>
<dbReference type="PANTHER" id="PTHR45947:SF3">
    <property type="entry name" value="SULFOQUINOVOSYL TRANSFERASE SQD2"/>
    <property type="match status" value="1"/>
</dbReference>
<dbReference type="Proteomes" id="UP000469430">
    <property type="component" value="Unassembled WGS sequence"/>
</dbReference>
<dbReference type="InterPro" id="IPR050194">
    <property type="entry name" value="Glycosyltransferase_grp1"/>
</dbReference>
<dbReference type="GO" id="GO:0016758">
    <property type="term" value="F:hexosyltransferase activity"/>
    <property type="evidence" value="ECO:0007669"/>
    <property type="project" value="TreeGrafter"/>
</dbReference>
<feature type="domain" description="Glycosyltransferase subfamily 4-like N-terminal" evidence="1">
    <location>
        <begin position="32"/>
        <end position="175"/>
    </location>
</feature>
<proteinExistence type="predicted"/>
<gene>
    <name evidence="2" type="ORF">GRI97_08900</name>
</gene>
<dbReference type="Gene3D" id="3.40.50.2000">
    <property type="entry name" value="Glycogen Phosphorylase B"/>
    <property type="match status" value="2"/>
</dbReference>
<name>A0A6I4TSJ0_9SPHN</name>
<comment type="caution">
    <text evidence="2">The sequence shown here is derived from an EMBL/GenBank/DDBJ whole genome shotgun (WGS) entry which is preliminary data.</text>
</comment>
<keyword evidence="2" id="KW-0808">Transferase</keyword>
<keyword evidence="3" id="KW-1185">Reference proteome</keyword>
<sequence>MRILHIAQILQGGTASHLSEVLPHQSALWGRDNVAMLAPADQAHYLTALDRQQIRTFPTAERSFGALAALMRAAGRLIEEWQPDIIHLHGTFAGLMIRLRRLMNARKRRVPLVYCSHGWSFNMQVSPWVRTGYGLIERVLASQADRIICISRFEYDTALRRGIPASRLRTIYNGIADIGDDSLAAAPHDDPDGPVRLLFMGRDCAQKGYDTLVAAMRLIPPAQAQLVSVGPEASSLDPASLQALGWVGRDDIPGHVARCDAVVVPSRWEGFGLVVIEAMRQSRAVIASTVDALPEIVADGVTGFLVPPDDVAALAARLSSLDRGTLSAMGARGRQVYVDRFTADMMNSQIISVYEELQTSSR</sequence>
<dbReference type="PANTHER" id="PTHR45947">
    <property type="entry name" value="SULFOQUINOVOSYL TRANSFERASE SQD2"/>
    <property type="match status" value="1"/>
</dbReference>
<evidence type="ECO:0000313" key="3">
    <source>
        <dbReference type="Proteomes" id="UP000469430"/>
    </source>
</evidence>
<organism evidence="2 3">
    <name type="scientific">Croceibacterium xixiisoli</name>
    <dbReference type="NCBI Taxonomy" id="1476466"/>
    <lineage>
        <taxon>Bacteria</taxon>
        <taxon>Pseudomonadati</taxon>
        <taxon>Pseudomonadota</taxon>
        <taxon>Alphaproteobacteria</taxon>
        <taxon>Sphingomonadales</taxon>
        <taxon>Erythrobacteraceae</taxon>
        <taxon>Croceibacterium</taxon>
    </lineage>
</organism>
<dbReference type="Pfam" id="PF13692">
    <property type="entry name" value="Glyco_trans_1_4"/>
    <property type="match status" value="1"/>
</dbReference>
<protein>
    <submittedName>
        <fullName evidence="2">Glycosyltransferase</fullName>
    </submittedName>
</protein>
<dbReference type="EMBL" id="WTYJ01000001">
    <property type="protein sequence ID" value="MXO99105.1"/>
    <property type="molecule type" value="Genomic_DNA"/>
</dbReference>
<dbReference type="SUPFAM" id="SSF53756">
    <property type="entry name" value="UDP-Glycosyltransferase/glycogen phosphorylase"/>
    <property type="match status" value="1"/>
</dbReference>